<dbReference type="Pfam" id="PF00440">
    <property type="entry name" value="TetR_N"/>
    <property type="match status" value="1"/>
</dbReference>
<feature type="DNA-binding region" description="H-T-H motif" evidence="4">
    <location>
        <begin position="37"/>
        <end position="56"/>
    </location>
</feature>
<evidence type="ECO:0000256" key="3">
    <source>
        <dbReference type="ARBA" id="ARBA00023163"/>
    </source>
</evidence>
<keyword evidence="1" id="KW-0805">Transcription regulation</keyword>
<protein>
    <submittedName>
        <fullName evidence="6">AcrR family transcriptional regulator</fullName>
    </submittedName>
</protein>
<dbReference type="RefSeq" id="WP_280834262.1">
    <property type="nucleotide sequence ID" value="NZ_JARXVE010000007.1"/>
</dbReference>
<evidence type="ECO:0000256" key="2">
    <source>
        <dbReference type="ARBA" id="ARBA00023125"/>
    </source>
</evidence>
<keyword evidence="3" id="KW-0804">Transcription</keyword>
<evidence type="ECO:0000313" key="7">
    <source>
        <dbReference type="Proteomes" id="UP001160130"/>
    </source>
</evidence>
<name>A0ABT6L405_9MYCO</name>
<evidence type="ECO:0000256" key="4">
    <source>
        <dbReference type="PROSITE-ProRule" id="PRU00335"/>
    </source>
</evidence>
<organism evidence="6 7">
    <name type="scientific">Mycolicibacterium frederiksbergense</name>
    <dbReference type="NCBI Taxonomy" id="117567"/>
    <lineage>
        <taxon>Bacteria</taxon>
        <taxon>Bacillati</taxon>
        <taxon>Actinomycetota</taxon>
        <taxon>Actinomycetes</taxon>
        <taxon>Mycobacteriales</taxon>
        <taxon>Mycobacteriaceae</taxon>
        <taxon>Mycolicibacterium</taxon>
    </lineage>
</organism>
<accession>A0ABT6L405</accession>
<feature type="domain" description="HTH tetR-type" evidence="5">
    <location>
        <begin position="14"/>
        <end position="74"/>
    </location>
</feature>
<dbReference type="Proteomes" id="UP001160130">
    <property type="component" value="Unassembled WGS sequence"/>
</dbReference>
<dbReference type="InterPro" id="IPR001647">
    <property type="entry name" value="HTH_TetR"/>
</dbReference>
<dbReference type="InterPro" id="IPR041583">
    <property type="entry name" value="TetR_C_31"/>
</dbReference>
<keyword evidence="2 4" id="KW-0238">DNA-binding</keyword>
<gene>
    <name evidence="6" type="ORF">M2272_004336</name>
</gene>
<dbReference type="PANTHER" id="PTHR30055:SF234">
    <property type="entry name" value="HTH-TYPE TRANSCRIPTIONAL REGULATOR BETI"/>
    <property type="match status" value="1"/>
</dbReference>
<sequence>MTKLVDRPNSDRGRRRREEFIEAGLSLLIEGGWAAVTTRAVAARSEANVGLIHYHFGGLPGLRLAVAERAGEAAITPVVDALLSSPDARSAIDAMRETVSRVATDHQMVRLAVELVSGTRQDPALGEALRDSLREARDRIADWLGRLRPEWTPERRIGAATLVAALLDGTMLHRELDDDLPIDPALTVLGELIGVEP</sequence>
<dbReference type="PROSITE" id="PS50977">
    <property type="entry name" value="HTH_TETR_2"/>
    <property type="match status" value="1"/>
</dbReference>
<dbReference type="SUPFAM" id="SSF46689">
    <property type="entry name" value="Homeodomain-like"/>
    <property type="match status" value="1"/>
</dbReference>
<proteinExistence type="predicted"/>
<dbReference type="InterPro" id="IPR036271">
    <property type="entry name" value="Tet_transcr_reg_TetR-rel_C_sf"/>
</dbReference>
<evidence type="ECO:0000259" key="5">
    <source>
        <dbReference type="PROSITE" id="PS50977"/>
    </source>
</evidence>
<keyword evidence="7" id="KW-1185">Reference proteome</keyword>
<dbReference type="Pfam" id="PF17940">
    <property type="entry name" value="TetR_C_31"/>
    <property type="match status" value="1"/>
</dbReference>
<evidence type="ECO:0000256" key="1">
    <source>
        <dbReference type="ARBA" id="ARBA00023015"/>
    </source>
</evidence>
<dbReference type="Gene3D" id="1.10.357.10">
    <property type="entry name" value="Tetracycline Repressor, domain 2"/>
    <property type="match status" value="1"/>
</dbReference>
<reference evidence="6 7" key="1">
    <citation type="submission" date="2023-04" db="EMBL/GenBank/DDBJ databases">
        <title>Forest soil microbial communities from Buena Vista Peninsula, Colon Province, Panama.</title>
        <authorList>
            <person name="Bouskill N."/>
        </authorList>
    </citation>
    <scope>NUCLEOTIDE SEQUENCE [LARGE SCALE GENOMIC DNA]</scope>
    <source>
        <strain evidence="6 7">AC80</strain>
    </source>
</reference>
<evidence type="ECO:0000313" key="6">
    <source>
        <dbReference type="EMBL" id="MDH6197681.1"/>
    </source>
</evidence>
<dbReference type="PANTHER" id="PTHR30055">
    <property type="entry name" value="HTH-TYPE TRANSCRIPTIONAL REGULATOR RUTR"/>
    <property type="match status" value="1"/>
</dbReference>
<dbReference type="InterPro" id="IPR050109">
    <property type="entry name" value="HTH-type_TetR-like_transc_reg"/>
</dbReference>
<dbReference type="EMBL" id="JARXVE010000007">
    <property type="protein sequence ID" value="MDH6197681.1"/>
    <property type="molecule type" value="Genomic_DNA"/>
</dbReference>
<comment type="caution">
    <text evidence="6">The sequence shown here is derived from an EMBL/GenBank/DDBJ whole genome shotgun (WGS) entry which is preliminary data.</text>
</comment>
<dbReference type="SUPFAM" id="SSF48498">
    <property type="entry name" value="Tetracyclin repressor-like, C-terminal domain"/>
    <property type="match status" value="1"/>
</dbReference>
<dbReference type="InterPro" id="IPR009057">
    <property type="entry name" value="Homeodomain-like_sf"/>
</dbReference>